<keyword evidence="1" id="KW-0472">Membrane</keyword>
<reference evidence="2 3" key="1">
    <citation type="submission" date="2017-04" db="EMBL/GenBank/DDBJ databases">
        <authorList>
            <person name="Afonso C.L."/>
            <person name="Miller P.J."/>
            <person name="Scott M.A."/>
            <person name="Spackman E."/>
            <person name="Goraichik I."/>
            <person name="Dimitrov K.M."/>
            <person name="Suarez D.L."/>
            <person name="Swayne D.E."/>
        </authorList>
    </citation>
    <scope>NUCLEOTIDE SEQUENCE [LARGE SCALE GENOMIC DNA]</scope>
    <source>
        <strain evidence="2 3">USBA 355</strain>
    </source>
</reference>
<proteinExistence type="predicted"/>
<evidence type="ECO:0000313" key="2">
    <source>
        <dbReference type="EMBL" id="SMF63112.1"/>
    </source>
</evidence>
<feature type="transmembrane region" description="Helical" evidence="1">
    <location>
        <begin position="80"/>
        <end position="105"/>
    </location>
</feature>
<dbReference type="STRING" id="560819.SAMN05428998_12473"/>
<dbReference type="AlphaFoldDB" id="A0A1Y6CG45"/>
<dbReference type="InterPro" id="IPR039498">
    <property type="entry name" value="NTP_transf_5"/>
</dbReference>
<keyword evidence="3" id="KW-1185">Reference proteome</keyword>
<sequence length="357" mass="38101">MGATSSRLDPAARAAGLAVWRRIATGRDGAPLAPGAGERLAAFTGAAAAGWLLGPAGGLDAGAVERSRLFNRFARARREACLATILAAGIPVVALKGFASAFQLYPDPDLRVMGDLDLLVRPAERDRLIALLAAEGFAFQVTPTGPWGFTSTSSYQPFVSADGSVNLDIHVAPDCAPVPASLSVEAVFAEARPLPGCRLAVPGPSPTHAFLLFASNAAKDKFGRWSVKKAVDALLLLRRERAGELAVDWPWLAETARRGRYLKPLRVFLALLARCGADVSALPPELSRPPAGLAGRELERVVDDWADFFERGESFGDYLRRELLLTAEPSVMLANNWARLKGLVRPRSGLPEGYRAG</sequence>
<organism evidence="2 3">
    <name type="scientific">Tistlia consotensis USBA 355</name>
    <dbReference type="NCBI Taxonomy" id="560819"/>
    <lineage>
        <taxon>Bacteria</taxon>
        <taxon>Pseudomonadati</taxon>
        <taxon>Pseudomonadota</taxon>
        <taxon>Alphaproteobacteria</taxon>
        <taxon>Rhodospirillales</taxon>
        <taxon>Rhodovibrionaceae</taxon>
        <taxon>Tistlia</taxon>
    </lineage>
</organism>
<dbReference type="GO" id="GO:0016740">
    <property type="term" value="F:transferase activity"/>
    <property type="evidence" value="ECO:0007669"/>
    <property type="project" value="UniProtKB-KW"/>
</dbReference>
<dbReference type="EMBL" id="FWZX01000024">
    <property type="protein sequence ID" value="SMF63112.1"/>
    <property type="molecule type" value="Genomic_DNA"/>
</dbReference>
<keyword evidence="1" id="KW-1133">Transmembrane helix</keyword>
<protein>
    <submittedName>
        <fullName evidence="2">Uncharacterized nucleotidyltransferase</fullName>
    </submittedName>
</protein>
<evidence type="ECO:0000313" key="3">
    <source>
        <dbReference type="Proteomes" id="UP000192917"/>
    </source>
</evidence>
<gene>
    <name evidence="2" type="ORF">SAMN05428998_12473</name>
</gene>
<dbReference type="Pfam" id="PF14907">
    <property type="entry name" value="NTP_transf_5"/>
    <property type="match status" value="1"/>
</dbReference>
<keyword evidence="2" id="KW-0808">Transferase</keyword>
<dbReference type="RefSeq" id="WP_085125123.1">
    <property type="nucleotide sequence ID" value="NZ_FWZX01000024.1"/>
</dbReference>
<name>A0A1Y6CG45_9PROT</name>
<keyword evidence="1" id="KW-0812">Transmembrane</keyword>
<dbReference type="Proteomes" id="UP000192917">
    <property type="component" value="Unassembled WGS sequence"/>
</dbReference>
<accession>A0A1Y6CG45</accession>
<evidence type="ECO:0000256" key="1">
    <source>
        <dbReference type="SAM" id="Phobius"/>
    </source>
</evidence>
<feature type="transmembrane region" description="Helical" evidence="1">
    <location>
        <begin position="40"/>
        <end position="59"/>
    </location>
</feature>